<feature type="chain" id="PRO_5034626591" evidence="1">
    <location>
        <begin position="21"/>
        <end position="188"/>
    </location>
</feature>
<evidence type="ECO:0000313" key="3">
    <source>
        <dbReference type="Proteomes" id="UP000620124"/>
    </source>
</evidence>
<dbReference type="AlphaFoldDB" id="A0A8H7CLU0"/>
<protein>
    <submittedName>
        <fullName evidence="2">Uncharacterized protein</fullName>
    </submittedName>
</protein>
<dbReference type="Proteomes" id="UP000620124">
    <property type="component" value="Unassembled WGS sequence"/>
</dbReference>
<gene>
    <name evidence="2" type="ORF">MVEN_01835200</name>
</gene>
<accession>A0A8H7CLU0</accession>
<dbReference type="OrthoDB" id="2852592at2759"/>
<evidence type="ECO:0000313" key="2">
    <source>
        <dbReference type="EMBL" id="KAF7342459.1"/>
    </source>
</evidence>
<name>A0A8H7CLU0_9AGAR</name>
<sequence>MRLSPVLGSMLLVNAWGTAADTVPCPNPALLSGDLVTITSGQTAWSVSSAVAGAALLGGQVTAPVNTTAKWLIEAQGLASHPTGYVFAAFNNLDLQVVTSDVSPQAALHLEPIEQGVNSQSWNISCGVCFAATGLPDGAHLAGACVISPVLAPGQCVTIENDGVTIALEDCADNAGQTFDFWGTVSIE</sequence>
<evidence type="ECO:0000256" key="1">
    <source>
        <dbReference type="SAM" id="SignalP"/>
    </source>
</evidence>
<organism evidence="2 3">
    <name type="scientific">Mycena venus</name>
    <dbReference type="NCBI Taxonomy" id="2733690"/>
    <lineage>
        <taxon>Eukaryota</taxon>
        <taxon>Fungi</taxon>
        <taxon>Dikarya</taxon>
        <taxon>Basidiomycota</taxon>
        <taxon>Agaricomycotina</taxon>
        <taxon>Agaricomycetes</taxon>
        <taxon>Agaricomycetidae</taxon>
        <taxon>Agaricales</taxon>
        <taxon>Marasmiineae</taxon>
        <taxon>Mycenaceae</taxon>
        <taxon>Mycena</taxon>
    </lineage>
</organism>
<keyword evidence="3" id="KW-1185">Reference proteome</keyword>
<dbReference type="EMBL" id="JACAZI010000017">
    <property type="protein sequence ID" value="KAF7342459.1"/>
    <property type="molecule type" value="Genomic_DNA"/>
</dbReference>
<keyword evidence="1" id="KW-0732">Signal</keyword>
<proteinExistence type="predicted"/>
<comment type="caution">
    <text evidence="2">The sequence shown here is derived from an EMBL/GenBank/DDBJ whole genome shotgun (WGS) entry which is preliminary data.</text>
</comment>
<reference evidence="2" key="1">
    <citation type="submission" date="2020-05" db="EMBL/GenBank/DDBJ databases">
        <title>Mycena genomes resolve the evolution of fungal bioluminescence.</title>
        <authorList>
            <person name="Tsai I.J."/>
        </authorList>
    </citation>
    <scope>NUCLEOTIDE SEQUENCE</scope>
    <source>
        <strain evidence="2">CCC161011</strain>
    </source>
</reference>
<feature type="signal peptide" evidence="1">
    <location>
        <begin position="1"/>
        <end position="20"/>
    </location>
</feature>